<evidence type="ECO:0008006" key="4">
    <source>
        <dbReference type="Google" id="ProtNLM"/>
    </source>
</evidence>
<organism evidence="2 3">
    <name type="scientific">Nonomuraea soli</name>
    <dbReference type="NCBI Taxonomy" id="1032476"/>
    <lineage>
        <taxon>Bacteria</taxon>
        <taxon>Bacillati</taxon>
        <taxon>Actinomycetota</taxon>
        <taxon>Actinomycetes</taxon>
        <taxon>Streptosporangiales</taxon>
        <taxon>Streptosporangiaceae</taxon>
        <taxon>Nonomuraea</taxon>
    </lineage>
</organism>
<feature type="chain" id="PRO_5038840978" description="Serine/threonine protein kinase" evidence="1">
    <location>
        <begin position="19"/>
        <end position="299"/>
    </location>
</feature>
<evidence type="ECO:0000256" key="1">
    <source>
        <dbReference type="SAM" id="SignalP"/>
    </source>
</evidence>
<dbReference type="RefSeq" id="WP_181609900.1">
    <property type="nucleotide sequence ID" value="NZ_BAABAM010000012.1"/>
</dbReference>
<feature type="signal peptide" evidence="1">
    <location>
        <begin position="1"/>
        <end position="18"/>
    </location>
</feature>
<accession>A0A7W0CHM4</accession>
<dbReference type="Proteomes" id="UP000530928">
    <property type="component" value="Unassembled WGS sequence"/>
</dbReference>
<name>A0A7W0CHM4_9ACTN</name>
<evidence type="ECO:0000313" key="2">
    <source>
        <dbReference type="EMBL" id="MBA2891152.1"/>
    </source>
</evidence>
<gene>
    <name evidence="2" type="ORF">HNR30_002493</name>
</gene>
<keyword evidence="1" id="KW-0732">Signal</keyword>
<dbReference type="AlphaFoldDB" id="A0A7W0CHM4"/>
<dbReference type="EMBL" id="JACDUR010000002">
    <property type="protein sequence ID" value="MBA2891152.1"/>
    <property type="molecule type" value="Genomic_DNA"/>
</dbReference>
<protein>
    <recommendedName>
        <fullName evidence="4">Serine/threonine protein kinase</fullName>
    </recommendedName>
</protein>
<reference evidence="2 3" key="1">
    <citation type="submission" date="2020-07" db="EMBL/GenBank/DDBJ databases">
        <title>Genomic Encyclopedia of Type Strains, Phase IV (KMG-IV): sequencing the most valuable type-strain genomes for metagenomic binning, comparative biology and taxonomic classification.</title>
        <authorList>
            <person name="Goeker M."/>
        </authorList>
    </citation>
    <scope>NUCLEOTIDE SEQUENCE [LARGE SCALE GENOMIC DNA]</scope>
    <source>
        <strain evidence="2 3">DSM 45533</strain>
    </source>
</reference>
<evidence type="ECO:0000313" key="3">
    <source>
        <dbReference type="Proteomes" id="UP000530928"/>
    </source>
</evidence>
<keyword evidence="3" id="KW-1185">Reference proteome</keyword>
<comment type="caution">
    <text evidence="2">The sequence shown here is derived from an EMBL/GenBank/DDBJ whole genome shotgun (WGS) entry which is preliminary data.</text>
</comment>
<proteinExistence type="predicted"/>
<sequence length="299" mass="31027">MKLPRLVTLALSALMAAAVVTLLVTTPAVPGHGPPSPCPSRWDGDRFGGWVPETSRLAGVDDVLVPGSPVEVLFCAYSGENVEARRPLTGSRPVAGADRIARDLSFLAATPDSALSVCTAIGGRATSYLLRFTYGDGAVVWVGSADEPTSCATTTNGTVTSLVYIGESLTEAYDSGGWELPRADSACDSGGRRGQHERLVPEGATSVVVCRRVADTWTGSRYGEAEARRLAGLLNASPAYPGEPGGCIGPPGLFRVAFGYPEGPPASVTVRGGCAFTALLVAEVGEPVWREVRLLASHG</sequence>